<gene>
    <name evidence="2" type="ORF">FIBRA_00191</name>
</gene>
<dbReference type="EMBL" id="HE796871">
    <property type="protein sequence ID" value="CCL98197.1"/>
    <property type="molecule type" value="Genomic_DNA"/>
</dbReference>
<keyword evidence="3" id="KW-1185">Reference proteome</keyword>
<protein>
    <recommendedName>
        <fullName evidence="4">G-protein coupled receptors family 1 profile domain-containing protein</fullName>
    </recommendedName>
</protein>
<accession>J7RGK6</accession>
<evidence type="ECO:0000313" key="2">
    <source>
        <dbReference type="EMBL" id="CCL98197.1"/>
    </source>
</evidence>
<proteinExistence type="predicted"/>
<name>J7RGK6_9APHY</name>
<dbReference type="Proteomes" id="UP000006352">
    <property type="component" value="Unassembled WGS sequence"/>
</dbReference>
<sequence>MELIACYATMKALWRKPQRRKSDYFYMMYSTALLMLVTIDVSTNAVYVENMLITSSMRSGGAAAFIATHSAVWYQTLSSTSVVILIFMNDALMASPLTSRDNTNSLPFPQIYRCFIFWGSRIYIVVLPILIYLGAFSLAICELISSGISSGDFFAGKSVDFGVPYYAMSIALNIILTILICGRLLYLSRRIRNALGEQSARIYTSVIAILVESAAPYSLFGIMFVVPYARNAEVAIAFGEVWAKVAGLAPQLIVLRIVTQRAWTKTTIDSMGDTSRTMNPFTTAVTMDAMPDVEKGGSCQSISEPHPVEIPA</sequence>
<keyword evidence="1" id="KW-1133">Transmembrane helix</keyword>
<dbReference type="GeneID" id="24093108"/>
<dbReference type="RefSeq" id="XP_012177480.1">
    <property type="nucleotide sequence ID" value="XM_012322090.1"/>
</dbReference>
<reference evidence="2 3" key="1">
    <citation type="journal article" date="2012" name="Appl. Environ. Microbiol.">
        <title>Short-read sequencing for genomic analysis of the brown rot fungus Fibroporia radiculosa.</title>
        <authorList>
            <person name="Tang J.D."/>
            <person name="Perkins A.D."/>
            <person name="Sonstegard T.S."/>
            <person name="Schroeder S.G."/>
            <person name="Burgess S.C."/>
            <person name="Diehl S.V."/>
        </authorList>
    </citation>
    <scope>NUCLEOTIDE SEQUENCE [LARGE SCALE GENOMIC DNA]</scope>
    <source>
        <strain evidence="2 3">TFFH 294</strain>
    </source>
</reference>
<evidence type="ECO:0008006" key="4">
    <source>
        <dbReference type="Google" id="ProtNLM"/>
    </source>
</evidence>
<evidence type="ECO:0000313" key="3">
    <source>
        <dbReference type="Proteomes" id="UP000006352"/>
    </source>
</evidence>
<feature type="transmembrane region" description="Helical" evidence="1">
    <location>
        <begin position="62"/>
        <end position="87"/>
    </location>
</feature>
<dbReference type="AlphaFoldDB" id="J7RGK6"/>
<organism evidence="2 3">
    <name type="scientific">Fibroporia radiculosa</name>
    <dbReference type="NCBI Taxonomy" id="599839"/>
    <lineage>
        <taxon>Eukaryota</taxon>
        <taxon>Fungi</taxon>
        <taxon>Dikarya</taxon>
        <taxon>Basidiomycota</taxon>
        <taxon>Agaricomycotina</taxon>
        <taxon>Agaricomycetes</taxon>
        <taxon>Polyporales</taxon>
        <taxon>Fibroporiaceae</taxon>
        <taxon>Fibroporia</taxon>
    </lineage>
</organism>
<feature type="transmembrane region" description="Helical" evidence="1">
    <location>
        <begin position="241"/>
        <end position="258"/>
    </location>
</feature>
<dbReference type="HOGENOM" id="CLU_044614_0_0_1"/>
<feature type="transmembrane region" description="Helical" evidence="1">
    <location>
        <begin position="122"/>
        <end position="145"/>
    </location>
</feature>
<feature type="transmembrane region" description="Helical" evidence="1">
    <location>
        <begin position="206"/>
        <end position="229"/>
    </location>
</feature>
<feature type="transmembrane region" description="Helical" evidence="1">
    <location>
        <begin position="165"/>
        <end position="186"/>
    </location>
</feature>
<dbReference type="InParanoid" id="J7RGK6"/>
<keyword evidence="1" id="KW-0472">Membrane</keyword>
<keyword evidence="1" id="KW-0812">Transmembrane</keyword>
<dbReference type="OrthoDB" id="2796825at2759"/>
<feature type="transmembrane region" description="Helical" evidence="1">
    <location>
        <begin position="24"/>
        <end position="42"/>
    </location>
</feature>
<evidence type="ECO:0000256" key="1">
    <source>
        <dbReference type="SAM" id="Phobius"/>
    </source>
</evidence>